<dbReference type="EMBL" id="JBHUMO010000067">
    <property type="protein sequence ID" value="MFD2729898.1"/>
    <property type="molecule type" value="Genomic_DNA"/>
</dbReference>
<dbReference type="SUPFAM" id="SSF103365">
    <property type="entry name" value="Hypothetical protein PH1602"/>
    <property type="match status" value="1"/>
</dbReference>
<evidence type="ECO:0000256" key="4">
    <source>
        <dbReference type="ARBA" id="ARBA00022723"/>
    </source>
</evidence>
<comment type="caution">
    <text evidence="10">The sequence shown here is derived from an EMBL/GenBank/DDBJ whole genome shotgun (WGS) entry which is preliminary data.</text>
</comment>
<gene>
    <name evidence="10" type="ORF">ACFSR0_10945</name>
</gene>
<dbReference type="Pfam" id="PF01139">
    <property type="entry name" value="RtcB"/>
    <property type="match status" value="1"/>
</dbReference>
<dbReference type="EC" id="6.5.1.8" evidence="2"/>
<organism evidence="10 11">
    <name type="scientific">Enterococcus camelliae</name>
    <dbReference type="NCBI Taxonomy" id="453959"/>
    <lineage>
        <taxon>Bacteria</taxon>
        <taxon>Bacillati</taxon>
        <taxon>Bacillota</taxon>
        <taxon>Bacilli</taxon>
        <taxon>Lactobacillales</taxon>
        <taxon>Enterococcaceae</taxon>
        <taxon>Enterococcus</taxon>
    </lineage>
</organism>
<evidence type="ECO:0000256" key="5">
    <source>
        <dbReference type="ARBA" id="ARBA00022741"/>
    </source>
</evidence>
<name>A0ABW5TL51_9ENTE</name>
<evidence type="ECO:0000256" key="9">
    <source>
        <dbReference type="ARBA" id="ARBA00047746"/>
    </source>
</evidence>
<protein>
    <recommendedName>
        <fullName evidence="2">3'-phosphate/5'-hydroxy nucleic acid ligase</fullName>
        <ecNumber evidence="2">6.5.1.8</ecNumber>
    </recommendedName>
</protein>
<sequence length="200" mass="22840">MQNTPVKKNQVIINIHLGTLVGKKVISGKYLESSILNTLKHGIYNESEIKKQLFFLDYEFEMGKSYLDFVNFMINYAYASRQVSSSILNSFLNDILNKKVNFKLISDLTHSSISRRNNKIYHARGLQITSKKNYPLLIGGETNTHSYLVFSKSGNIYISHGTGKYIDNCLWQNKSTHGCSAKVHSPANRLRYIKKPLRAT</sequence>
<accession>A0ABW5TL51</accession>
<dbReference type="InterPro" id="IPR036025">
    <property type="entry name" value="RtcB-like_sf"/>
</dbReference>
<comment type="cofactor">
    <cofactor evidence="1">
        <name>Mn(2+)</name>
        <dbReference type="ChEBI" id="CHEBI:29035"/>
    </cofactor>
</comment>
<keyword evidence="11" id="KW-1185">Reference proteome</keyword>
<comment type="catalytic activity">
    <reaction evidence="9">
        <text>a 3'-end 3'-phospho-ribonucleotide-RNA + a 5'-end dephospho-ribonucleoside-RNA + GTP = a ribonucleotidyl-ribonucleotide-RNA + GMP + diphosphate</text>
        <dbReference type="Rhea" id="RHEA:68076"/>
        <dbReference type="Rhea" id="RHEA-COMP:10463"/>
        <dbReference type="Rhea" id="RHEA-COMP:13936"/>
        <dbReference type="Rhea" id="RHEA-COMP:17355"/>
        <dbReference type="ChEBI" id="CHEBI:33019"/>
        <dbReference type="ChEBI" id="CHEBI:37565"/>
        <dbReference type="ChEBI" id="CHEBI:58115"/>
        <dbReference type="ChEBI" id="CHEBI:83062"/>
        <dbReference type="ChEBI" id="CHEBI:138284"/>
        <dbReference type="ChEBI" id="CHEBI:173118"/>
        <dbReference type="EC" id="6.5.1.8"/>
    </reaction>
</comment>
<evidence type="ECO:0000256" key="3">
    <source>
        <dbReference type="ARBA" id="ARBA00022598"/>
    </source>
</evidence>
<evidence type="ECO:0000256" key="7">
    <source>
        <dbReference type="ARBA" id="ARBA00023134"/>
    </source>
</evidence>
<proteinExistence type="predicted"/>
<evidence type="ECO:0000256" key="1">
    <source>
        <dbReference type="ARBA" id="ARBA00001936"/>
    </source>
</evidence>
<evidence type="ECO:0000256" key="2">
    <source>
        <dbReference type="ARBA" id="ARBA00012726"/>
    </source>
</evidence>
<keyword evidence="6" id="KW-0692">RNA repair</keyword>
<evidence type="ECO:0000256" key="6">
    <source>
        <dbReference type="ARBA" id="ARBA00022800"/>
    </source>
</evidence>
<keyword evidence="7" id="KW-0342">GTP-binding</keyword>
<dbReference type="RefSeq" id="WP_379982677.1">
    <property type="nucleotide sequence ID" value="NZ_JBHUMO010000067.1"/>
</dbReference>
<keyword evidence="5" id="KW-0547">Nucleotide-binding</keyword>
<keyword evidence="3" id="KW-0436">Ligase</keyword>
<keyword evidence="8" id="KW-0464">Manganese</keyword>
<evidence type="ECO:0000256" key="8">
    <source>
        <dbReference type="ARBA" id="ARBA00023211"/>
    </source>
</evidence>
<dbReference type="InterPro" id="IPR001233">
    <property type="entry name" value="RtcB"/>
</dbReference>
<dbReference type="Proteomes" id="UP001597427">
    <property type="component" value="Unassembled WGS sequence"/>
</dbReference>
<keyword evidence="4" id="KW-0479">Metal-binding</keyword>
<evidence type="ECO:0000313" key="11">
    <source>
        <dbReference type="Proteomes" id="UP001597427"/>
    </source>
</evidence>
<dbReference type="Gene3D" id="3.90.1860.10">
    <property type="entry name" value="tRNA-splicing ligase RtcB"/>
    <property type="match status" value="1"/>
</dbReference>
<reference evidence="11" key="1">
    <citation type="journal article" date="2019" name="Int. J. Syst. Evol. Microbiol.">
        <title>The Global Catalogue of Microorganisms (GCM) 10K type strain sequencing project: providing services to taxonomists for standard genome sequencing and annotation.</title>
        <authorList>
            <consortium name="The Broad Institute Genomics Platform"/>
            <consortium name="The Broad Institute Genome Sequencing Center for Infectious Disease"/>
            <person name="Wu L."/>
            <person name="Ma J."/>
        </authorList>
    </citation>
    <scope>NUCLEOTIDE SEQUENCE [LARGE SCALE GENOMIC DNA]</scope>
    <source>
        <strain evidence="11">TISTR 932</strain>
    </source>
</reference>
<evidence type="ECO:0000313" key="10">
    <source>
        <dbReference type="EMBL" id="MFD2729898.1"/>
    </source>
</evidence>